<accession>A0AC35UCD0</accession>
<proteinExistence type="predicted"/>
<evidence type="ECO:0000313" key="2">
    <source>
        <dbReference type="WBParaSite" id="RSKR_0000970900.1"/>
    </source>
</evidence>
<dbReference type="Proteomes" id="UP000095286">
    <property type="component" value="Unplaced"/>
</dbReference>
<protein>
    <submittedName>
        <fullName evidence="2">ULP_PROTEASE domain-containing protein</fullName>
    </submittedName>
</protein>
<sequence length="479" mass="54366">MVESSPKRMRYICDISGMDGSCRPCNVGSLWHSVQDNERLFKGLGVDTFTIATAICKMRVGSKGVATYDEYRGVAVFVKDFARRCNFIRIYHNTTLTMLYEMELLDMFKHKVHRSDTKRLTIWMGQHCIDLIFIDRNDLGLFRNKLHRVGVEKVNPSLTKRVQNCWDRAKGLVNGIFQEKGNHSFASQYSDKCGPGTESFEPRRSTVTKYMYRKPKEVRAGQSANNTPVKLVGGKRKMAPSIEDSPHHSTAKKGTSVYVTPSETDNQRLTTSTLYESQSNVPFLLPPQITFPSPPETPRGVIKNQPTQTIECRRKTEHFALANQHPPDDYEHKRYSCDRKYIPPGDNIAEPPIVKGLIRTVPRPTKYPPPPPPSNMNRSSMDQQTPSSKPLPIDLLADIRSAPNLRAPNDRMLMVASPHRLHQQKSSSPFHLIRSAMVERRISMVGDGSEGELDGSGWSVEDTDWQIMARALRPNYHKK</sequence>
<organism evidence="1 2">
    <name type="scientific">Rhabditophanes sp. KR3021</name>
    <dbReference type="NCBI Taxonomy" id="114890"/>
    <lineage>
        <taxon>Eukaryota</taxon>
        <taxon>Metazoa</taxon>
        <taxon>Ecdysozoa</taxon>
        <taxon>Nematoda</taxon>
        <taxon>Chromadorea</taxon>
        <taxon>Rhabditida</taxon>
        <taxon>Tylenchina</taxon>
        <taxon>Panagrolaimomorpha</taxon>
        <taxon>Strongyloidoidea</taxon>
        <taxon>Alloionematidae</taxon>
        <taxon>Rhabditophanes</taxon>
    </lineage>
</organism>
<evidence type="ECO:0000313" key="1">
    <source>
        <dbReference type="Proteomes" id="UP000095286"/>
    </source>
</evidence>
<reference evidence="2" key="1">
    <citation type="submission" date="2016-11" db="UniProtKB">
        <authorList>
            <consortium name="WormBaseParasite"/>
        </authorList>
    </citation>
    <scope>IDENTIFICATION</scope>
    <source>
        <strain evidence="2">KR3021</strain>
    </source>
</reference>
<name>A0AC35UCD0_9BILA</name>
<dbReference type="WBParaSite" id="RSKR_0000970900.1">
    <property type="protein sequence ID" value="RSKR_0000970900.1"/>
    <property type="gene ID" value="RSKR_0000970900"/>
</dbReference>